<sequence>MIHLPEGNILTFNNIKIGVRLGLVFGFIIMLLIIVSITAFVKINAINALTQQMIEVRYEKVRLAFDVRFQVNEQIKFLRGAVIDYARPEYNNQRLQSLNNASSATQQLIAKITALQTTAIGQQKIKVLAQANEEYRDAQKGLFALLKAGKREEAENYVLRSMRAPEAAMLKSTADFADSQASQMKEEGRQILHESAMAIRITLLISLMAIISSIILGYLLTRSITRPMMHAIRIAENVAKGDLTSEIQVNSTDETGQMMLALQNMNNNLRKIVSEVRSGTDTIATASQQISMGTLDLASRTEQQASSLEETASAMEQMTSTVKQNADNAHQANNLSKSASRVATESADVVSQVVVTMDMINDASKKIVDIISVIDRIAFQTNILALNAAVEAARAGTQGRGFAVVATEVRGLAHSSATAAREIKNLIEESVTRVDEGTRLVAQAGSTISNVVSSVSNVTDIMGEISIASVEQSTGIGQINAAINQMDSVTQQNASLVQEASSSAQSLEDQAVRLVKAVSMFKL</sequence>
<feature type="transmembrane region" description="Helical" evidence="4">
    <location>
        <begin position="197"/>
        <end position="220"/>
    </location>
</feature>
<protein>
    <submittedName>
        <fullName evidence="7">MCP four helix bundle domain-containing protein</fullName>
    </submittedName>
</protein>
<evidence type="ECO:0000256" key="3">
    <source>
        <dbReference type="PROSITE-ProRule" id="PRU00284"/>
    </source>
</evidence>
<proteinExistence type="inferred from homology"/>
<evidence type="ECO:0000313" key="8">
    <source>
        <dbReference type="Proteomes" id="UP000699865"/>
    </source>
</evidence>
<dbReference type="InterPro" id="IPR047347">
    <property type="entry name" value="YvaQ-like_sensor"/>
</dbReference>
<reference evidence="7 8" key="1">
    <citation type="submission" date="2021-03" db="EMBL/GenBank/DDBJ databases">
        <title>Five novel Rahnella species.</title>
        <authorList>
            <person name="Brady C."/>
            <person name="Asselin J."/>
            <person name="Beer S."/>
            <person name="Bruberg M.B."/>
            <person name="Crampton B."/>
            <person name="Venter S."/>
            <person name="Arnold D."/>
            <person name="Denman S."/>
        </authorList>
    </citation>
    <scope>NUCLEOTIDE SEQUENCE [LARGE SCALE GENOMIC DNA]</scope>
    <source>
        <strain evidence="7 8">L72c</strain>
    </source>
</reference>
<organism evidence="7 8">
    <name type="scientific">Rahnella perminowiae</name>
    <dbReference type="NCBI Taxonomy" id="2816244"/>
    <lineage>
        <taxon>Bacteria</taxon>
        <taxon>Pseudomonadati</taxon>
        <taxon>Pseudomonadota</taxon>
        <taxon>Gammaproteobacteria</taxon>
        <taxon>Enterobacterales</taxon>
        <taxon>Yersiniaceae</taxon>
        <taxon>Rahnella</taxon>
    </lineage>
</organism>
<dbReference type="SMART" id="SM00304">
    <property type="entry name" value="HAMP"/>
    <property type="match status" value="1"/>
</dbReference>
<dbReference type="PROSITE" id="PS50885">
    <property type="entry name" value="HAMP"/>
    <property type="match status" value="1"/>
</dbReference>
<dbReference type="PANTHER" id="PTHR43531:SF14">
    <property type="entry name" value="METHYL-ACCEPTING CHEMOTAXIS PROTEIN I-RELATED"/>
    <property type="match status" value="1"/>
</dbReference>
<dbReference type="SMART" id="SM00283">
    <property type="entry name" value="MA"/>
    <property type="match status" value="1"/>
</dbReference>
<evidence type="ECO:0000259" key="6">
    <source>
        <dbReference type="PROSITE" id="PS50885"/>
    </source>
</evidence>
<keyword evidence="8" id="KW-1185">Reference proteome</keyword>
<evidence type="ECO:0000313" key="7">
    <source>
        <dbReference type="EMBL" id="MBU9834715.1"/>
    </source>
</evidence>
<comment type="caution">
    <text evidence="7">The sequence shown here is derived from an EMBL/GenBank/DDBJ whole genome shotgun (WGS) entry which is preliminary data.</text>
</comment>
<gene>
    <name evidence="7" type="ORF">J1786_07790</name>
</gene>
<keyword evidence="4" id="KW-0812">Transmembrane</keyword>
<dbReference type="CDD" id="cd11386">
    <property type="entry name" value="MCP_signal"/>
    <property type="match status" value="1"/>
</dbReference>
<dbReference type="InterPro" id="IPR051310">
    <property type="entry name" value="MCP_chemotaxis"/>
</dbReference>
<dbReference type="InterPro" id="IPR003660">
    <property type="entry name" value="HAMP_dom"/>
</dbReference>
<dbReference type="CDD" id="cd06225">
    <property type="entry name" value="HAMP"/>
    <property type="match status" value="1"/>
</dbReference>
<accession>A0ABS6KZ21</accession>
<evidence type="ECO:0000256" key="1">
    <source>
        <dbReference type="ARBA" id="ARBA00022481"/>
    </source>
</evidence>
<comment type="similarity">
    <text evidence="2">Belongs to the methyl-accepting chemotaxis (MCP) protein family.</text>
</comment>
<evidence type="ECO:0000256" key="2">
    <source>
        <dbReference type="ARBA" id="ARBA00029447"/>
    </source>
</evidence>
<dbReference type="Pfam" id="PF00672">
    <property type="entry name" value="HAMP"/>
    <property type="match status" value="1"/>
</dbReference>
<feature type="domain" description="HAMP" evidence="6">
    <location>
        <begin position="222"/>
        <end position="274"/>
    </location>
</feature>
<dbReference type="PROSITE" id="PS50111">
    <property type="entry name" value="CHEMOTAXIS_TRANSDUC_2"/>
    <property type="match status" value="1"/>
</dbReference>
<name>A0ABS6KZ21_9GAMM</name>
<evidence type="ECO:0000259" key="5">
    <source>
        <dbReference type="PROSITE" id="PS50111"/>
    </source>
</evidence>
<feature type="transmembrane region" description="Helical" evidence="4">
    <location>
        <begin position="21"/>
        <end position="41"/>
    </location>
</feature>
<evidence type="ECO:0000256" key="4">
    <source>
        <dbReference type="SAM" id="Phobius"/>
    </source>
</evidence>
<dbReference type="CDD" id="cd19411">
    <property type="entry name" value="MCP2201-like_sensor"/>
    <property type="match status" value="1"/>
</dbReference>
<keyword evidence="4" id="KW-1133">Transmembrane helix</keyword>
<dbReference type="PANTHER" id="PTHR43531">
    <property type="entry name" value="PROTEIN ICFG"/>
    <property type="match status" value="1"/>
</dbReference>
<keyword evidence="4" id="KW-0472">Membrane</keyword>
<dbReference type="Proteomes" id="UP000699865">
    <property type="component" value="Unassembled WGS sequence"/>
</dbReference>
<dbReference type="Pfam" id="PF12729">
    <property type="entry name" value="4HB_MCP_1"/>
    <property type="match status" value="1"/>
</dbReference>
<dbReference type="InterPro" id="IPR024478">
    <property type="entry name" value="HlyB_4HB_MCP"/>
</dbReference>
<dbReference type="Pfam" id="PF00015">
    <property type="entry name" value="MCPsignal"/>
    <property type="match status" value="1"/>
</dbReference>
<keyword evidence="3" id="KW-0807">Transducer</keyword>
<keyword evidence="1" id="KW-0488">Methylation</keyword>
<dbReference type="InterPro" id="IPR004089">
    <property type="entry name" value="MCPsignal_dom"/>
</dbReference>
<dbReference type="EMBL" id="JAFMOU010000064">
    <property type="protein sequence ID" value="MBU9834715.1"/>
    <property type="molecule type" value="Genomic_DNA"/>
</dbReference>
<feature type="domain" description="Methyl-accepting transducer" evidence="5">
    <location>
        <begin position="279"/>
        <end position="508"/>
    </location>
</feature>